<gene>
    <name evidence="2" type="ORF">C3729_10930</name>
</gene>
<dbReference type="Proteomes" id="UP000238565">
    <property type="component" value="Unassembled WGS sequence"/>
</dbReference>
<dbReference type="EMBL" id="PTPZ01000007">
    <property type="protein sequence ID" value="PPZ90926.1"/>
    <property type="molecule type" value="Genomic_DNA"/>
</dbReference>
<evidence type="ECO:0008006" key="4">
    <source>
        <dbReference type="Google" id="ProtNLM"/>
    </source>
</evidence>
<evidence type="ECO:0000313" key="3">
    <source>
        <dbReference type="Proteomes" id="UP000238565"/>
    </source>
</evidence>
<keyword evidence="1" id="KW-0732">Signal</keyword>
<dbReference type="AlphaFoldDB" id="A0A2S7I2V7"/>
<evidence type="ECO:0000256" key="1">
    <source>
        <dbReference type="SAM" id="SignalP"/>
    </source>
</evidence>
<reference evidence="2 3" key="1">
    <citation type="submission" date="2018-02" db="EMBL/GenBank/DDBJ databases">
        <title>Draft genome sequence of bacterial isolates from marine environment.</title>
        <authorList>
            <person name="Singh S.K."/>
            <person name="Hill R."/>
            <person name="Major S."/>
            <person name="Cai H."/>
            <person name="Li Y."/>
        </authorList>
    </citation>
    <scope>NUCLEOTIDE SEQUENCE [LARGE SCALE GENOMIC DNA]</scope>
    <source>
        <strain evidence="2 3">IMET F</strain>
    </source>
</reference>
<name>A0A2S7I2V7_9FLAO</name>
<organism evidence="2 3">
    <name type="scientific">Cloacibacterium normanense</name>
    <dbReference type="NCBI Taxonomy" id="237258"/>
    <lineage>
        <taxon>Bacteria</taxon>
        <taxon>Pseudomonadati</taxon>
        <taxon>Bacteroidota</taxon>
        <taxon>Flavobacteriia</taxon>
        <taxon>Flavobacteriales</taxon>
        <taxon>Weeksellaceae</taxon>
    </lineage>
</organism>
<proteinExistence type="predicted"/>
<feature type="chain" id="PRO_5015566284" description="Lipoprotein" evidence="1">
    <location>
        <begin position="22"/>
        <end position="541"/>
    </location>
</feature>
<evidence type="ECO:0000313" key="2">
    <source>
        <dbReference type="EMBL" id="PPZ90926.1"/>
    </source>
</evidence>
<feature type="signal peptide" evidence="1">
    <location>
        <begin position="1"/>
        <end position="21"/>
    </location>
</feature>
<protein>
    <recommendedName>
        <fullName evidence="4">Lipoprotein</fullName>
    </recommendedName>
</protein>
<accession>A0A2S7I2V7</accession>
<sequence length="541" mass="61335">MKKIKILALITSMLLINSCNDDLLNTSQQDIKNEVISDASVKNGRLYFPNKSSLQFHYDKLKNASEDEIANYIDKKDYLPLRPILTEENENLVAQKLKSRIGGLKQKAKASKHSKISNYLSKTTSDEEIIDDIDDLEEVIGDDAYGAFLNNDAEIQVGTEIYKYTDVGLFVIEEDKYAQLDSFLASKNISSDLLIPTEETAKINFIQQQPCNQLSLVASTDIEYFNSYDCGGNSGGGYGGGGSTYTPPANNYDQMYNFINNLQNCSPTNGLFDGIFGDSDICIDKYESRYRVKTKAYNYNYYLVYNLGVKVKHQYKGWTGLWRKENCQELRLGVISGQFSYDYSSYFQYPTTQYGITTIYNNNSRLMFDANVNWSQNGLNITGYSTQGFPKILQDDIVIEQFSNNQYINQAIQAGNKQLAADKLNQQFWNYVIPTLGNWWQNLGKPTPDSNNITYTYKAPALGKILIQKTLYKHAYNDDKLEKSFDFGFQIGFNLNPDNGNISPDLSGSALKKPQEFRVLMYGIAKRNGVWHGSKINTINN</sequence>
<comment type="caution">
    <text evidence="2">The sequence shown here is derived from an EMBL/GenBank/DDBJ whole genome shotgun (WGS) entry which is preliminary data.</text>
</comment>
<dbReference type="RefSeq" id="WP_104794181.1">
    <property type="nucleotide sequence ID" value="NZ_PTPZ01000007.1"/>
</dbReference>